<evidence type="ECO:0000256" key="3">
    <source>
        <dbReference type="ARBA" id="ARBA00022490"/>
    </source>
</evidence>
<name>A0A235H8V3_AZOBR</name>
<keyword evidence="6" id="KW-0119">Carbohydrate metabolism</keyword>
<evidence type="ECO:0000256" key="5">
    <source>
        <dbReference type="ARBA" id="ARBA00022801"/>
    </source>
</evidence>
<keyword evidence="4" id="KW-0479">Metal-binding</keyword>
<gene>
    <name evidence="9" type="ORF">CHT98_21385</name>
</gene>
<evidence type="ECO:0000313" key="10">
    <source>
        <dbReference type="Proteomes" id="UP000215367"/>
    </source>
</evidence>
<dbReference type="InterPro" id="IPR027417">
    <property type="entry name" value="P-loop_NTPase"/>
</dbReference>
<dbReference type="Gene3D" id="3.40.50.1000">
    <property type="entry name" value="HAD superfamily/HAD-like"/>
    <property type="match status" value="1"/>
</dbReference>
<dbReference type="InterPro" id="IPR036412">
    <property type="entry name" value="HAD-like_sf"/>
</dbReference>
<dbReference type="SUPFAM" id="SSF53448">
    <property type="entry name" value="Nucleotide-diphospho-sugar transferases"/>
    <property type="match status" value="1"/>
</dbReference>
<dbReference type="GO" id="GO:0046872">
    <property type="term" value="F:metal ion binding"/>
    <property type="evidence" value="ECO:0007669"/>
    <property type="project" value="UniProtKB-KW"/>
</dbReference>
<dbReference type="CDD" id="cd04181">
    <property type="entry name" value="NTP_transferase"/>
    <property type="match status" value="1"/>
</dbReference>
<dbReference type="Pfam" id="PF00483">
    <property type="entry name" value="NTP_transferase"/>
    <property type="match status" value="1"/>
</dbReference>
<dbReference type="Pfam" id="PF13242">
    <property type="entry name" value="Hydrolase_like"/>
    <property type="match status" value="1"/>
</dbReference>
<protein>
    <recommendedName>
        <fullName evidence="7">D,D-heptose 1,7-bisphosphate phosphatase</fullName>
    </recommendedName>
</protein>
<dbReference type="Proteomes" id="UP000215367">
    <property type="component" value="Unassembled WGS sequence"/>
</dbReference>
<dbReference type="SUPFAM" id="SSF56784">
    <property type="entry name" value="HAD-like"/>
    <property type="match status" value="1"/>
</dbReference>
<reference evidence="9 10" key="1">
    <citation type="submission" date="2017-07" db="EMBL/GenBank/DDBJ databases">
        <title>Whole genome sequence of Azospirillum brasilense 2A1, a potential biofertilizer strain.</title>
        <authorList>
            <person name="Fontana C.A."/>
            <person name="Toffoli L.M."/>
            <person name="Salazar S.M."/>
            <person name="Puglisi E."/>
            <person name="Pedraza R."/>
            <person name="Bassi D."/>
            <person name="Cocconcelli P.S."/>
        </authorList>
    </citation>
    <scope>NUCLEOTIDE SEQUENCE [LARGE SCALE GENOMIC DNA]</scope>
    <source>
        <strain evidence="9 10">2A1</strain>
        <plasmid evidence="9">unnamed</plasmid>
    </source>
</reference>
<evidence type="ECO:0000256" key="1">
    <source>
        <dbReference type="ARBA" id="ARBA00004496"/>
    </source>
</evidence>
<dbReference type="PANTHER" id="PTHR42891:SF1">
    <property type="entry name" value="D-GLYCERO-BETA-D-MANNO-HEPTOSE-1,7-BISPHOSPHATE 7-PHOSPHATASE"/>
    <property type="match status" value="1"/>
</dbReference>
<dbReference type="CDD" id="cd07503">
    <property type="entry name" value="HAD_HisB-N"/>
    <property type="match status" value="1"/>
</dbReference>
<keyword evidence="9" id="KW-0614">Plasmid</keyword>
<dbReference type="InterPro" id="IPR004446">
    <property type="entry name" value="Heptose_bisP_phosphatase"/>
</dbReference>
<dbReference type="InterPro" id="IPR029044">
    <property type="entry name" value="Nucleotide-diphossugar_trans"/>
</dbReference>
<evidence type="ECO:0000256" key="2">
    <source>
        <dbReference type="ARBA" id="ARBA00005628"/>
    </source>
</evidence>
<evidence type="ECO:0000256" key="6">
    <source>
        <dbReference type="ARBA" id="ARBA00023277"/>
    </source>
</evidence>
<dbReference type="NCBIfam" id="TIGR01656">
    <property type="entry name" value="Histidinol-ppas"/>
    <property type="match status" value="1"/>
</dbReference>
<geneLocation type="plasmid" evidence="9">
    <name>unnamed</name>
</geneLocation>
<dbReference type="InterPro" id="IPR023214">
    <property type="entry name" value="HAD_sf"/>
</dbReference>
<dbReference type="SUPFAM" id="SSF52540">
    <property type="entry name" value="P-loop containing nucleoside triphosphate hydrolases"/>
    <property type="match status" value="1"/>
</dbReference>
<keyword evidence="3" id="KW-0963">Cytoplasm</keyword>
<comment type="caution">
    <text evidence="9">The sequence shown here is derived from an EMBL/GenBank/DDBJ whole genome shotgun (WGS) entry which is preliminary data.</text>
</comment>
<dbReference type="GO" id="GO:0005975">
    <property type="term" value="P:carbohydrate metabolic process"/>
    <property type="evidence" value="ECO:0007669"/>
    <property type="project" value="InterPro"/>
</dbReference>
<organism evidence="9 10">
    <name type="scientific">Azospirillum brasilense</name>
    <dbReference type="NCBI Taxonomy" id="192"/>
    <lineage>
        <taxon>Bacteria</taxon>
        <taxon>Pseudomonadati</taxon>
        <taxon>Pseudomonadota</taxon>
        <taxon>Alphaproteobacteria</taxon>
        <taxon>Rhodospirillales</taxon>
        <taxon>Azospirillaceae</taxon>
        <taxon>Azospirillum</taxon>
    </lineage>
</organism>
<dbReference type="NCBIfam" id="TIGR01662">
    <property type="entry name" value="HAD-SF-IIIA"/>
    <property type="match status" value="1"/>
</dbReference>
<dbReference type="GO" id="GO:0005737">
    <property type="term" value="C:cytoplasm"/>
    <property type="evidence" value="ECO:0007669"/>
    <property type="project" value="UniProtKB-SubCell"/>
</dbReference>
<sequence length="645" mass="69774">MEIMRQAVILAGGKGTRLRERLGGLPKPLIDIVGMPLLERQILLAKHHGIDDILILVNHAAEHIVDFCARRDNWGLNIACIDDGEPRGTAGATLAILDRLADEFLVIYGDTMLEVDLDRFVAFHRARPDAAATLFVHPNDHPHDSDLVEAAEDGRIAAFHPYPHDPDRYYPNLVNAALYCVRRAALEPWRGTPGMLDFGKDLFPAMLERGLTLQAYNSPEYIKDCGTPARLDKVCGDLTSGRIARASLSVPQAAVFLDRDGTINLDGGHIASPARFELLPGVGPAIRRLNRSDYRAIVVTNQPVLARGDCDAAGLTAIHNKMETLLGRDGAYLDRIYHCPHHPDRGFPGEVPELKIACDCRKPAIGMIERAVAELNVDPARSWMVGDTTVDMMTARRAGLRAVLVETGEGGLDARHGAIPDYVFPDLPAAVDFILDGHPRLLARCVDLTADVAPGDVVVVGGLARGGKSTLAAGLAESLRARGLAAAVIATDRWLRPAAERQDGVLGRHDMAELAAVMGRLVAAPGAVELEVPVYDKKARGPARYREVLEIPAGAVLVVEGVAALSLTDALTEALSGTGRRLHALAVETDEGVRHQRILREYTRRGLAPDAAEALYRSRMEDEAPVIRAAVPASARRVRLDPSDE</sequence>
<dbReference type="PANTHER" id="PTHR42891">
    <property type="entry name" value="D-GLYCERO-BETA-D-MANNO-HEPTOSE-1,7-BISPHOSPHATE 7-PHOSPHATASE"/>
    <property type="match status" value="1"/>
</dbReference>
<comment type="subcellular location">
    <subcellularLocation>
        <location evidence="1">Cytoplasm</location>
    </subcellularLocation>
</comment>
<evidence type="ECO:0000256" key="7">
    <source>
        <dbReference type="ARBA" id="ARBA00031828"/>
    </source>
</evidence>
<feature type="domain" description="Nucleotidyl transferase" evidence="8">
    <location>
        <begin position="7"/>
        <end position="231"/>
    </location>
</feature>
<dbReference type="AlphaFoldDB" id="A0A235H8V3"/>
<evidence type="ECO:0000259" key="8">
    <source>
        <dbReference type="Pfam" id="PF00483"/>
    </source>
</evidence>
<accession>A0A235H8V3</accession>
<dbReference type="Gene3D" id="3.40.50.300">
    <property type="entry name" value="P-loop containing nucleotide triphosphate hydrolases"/>
    <property type="match status" value="1"/>
</dbReference>
<evidence type="ECO:0000313" key="9">
    <source>
        <dbReference type="EMBL" id="OYD82310.1"/>
    </source>
</evidence>
<dbReference type="EMBL" id="NOWT01000023">
    <property type="protein sequence ID" value="OYD82310.1"/>
    <property type="molecule type" value="Genomic_DNA"/>
</dbReference>
<keyword evidence="5" id="KW-0378">Hydrolase</keyword>
<proteinExistence type="inferred from homology"/>
<evidence type="ECO:0000256" key="4">
    <source>
        <dbReference type="ARBA" id="ARBA00022723"/>
    </source>
</evidence>
<dbReference type="InterPro" id="IPR005835">
    <property type="entry name" value="NTP_transferase_dom"/>
</dbReference>
<dbReference type="InterPro" id="IPR006543">
    <property type="entry name" value="Histidinol-phos"/>
</dbReference>
<comment type="similarity">
    <text evidence="2">Belongs to the GmhB family.</text>
</comment>
<dbReference type="GO" id="GO:0016791">
    <property type="term" value="F:phosphatase activity"/>
    <property type="evidence" value="ECO:0007669"/>
    <property type="project" value="InterPro"/>
</dbReference>
<dbReference type="Gene3D" id="3.90.550.10">
    <property type="entry name" value="Spore Coat Polysaccharide Biosynthesis Protein SpsA, Chain A"/>
    <property type="match status" value="1"/>
</dbReference>
<dbReference type="InterPro" id="IPR006549">
    <property type="entry name" value="HAD-SF_hydro_IIIA"/>
</dbReference>